<proteinExistence type="inferred from homology"/>
<evidence type="ECO:0000313" key="8">
    <source>
        <dbReference type="Proteomes" id="UP000242188"/>
    </source>
</evidence>
<reference evidence="7 8" key="1">
    <citation type="journal article" date="2017" name="Nat. Ecol. Evol.">
        <title>Scallop genome provides insights into evolution of bilaterian karyotype and development.</title>
        <authorList>
            <person name="Wang S."/>
            <person name="Zhang J."/>
            <person name="Jiao W."/>
            <person name="Li J."/>
            <person name="Xun X."/>
            <person name="Sun Y."/>
            <person name="Guo X."/>
            <person name="Huan P."/>
            <person name="Dong B."/>
            <person name="Zhang L."/>
            <person name="Hu X."/>
            <person name="Sun X."/>
            <person name="Wang J."/>
            <person name="Zhao C."/>
            <person name="Wang Y."/>
            <person name="Wang D."/>
            <person name="Huang X."/>
            <person name="Wang R."/>
            <person name="Lv J."/>
            <person name="Li Y."/>
            <person name="Zhang Z."/>
            <person name="Liu B."/>
            <person name="Lu W."/>
            <person name="Hui Y."/>
            <person name="Liang J."/>
            <person name="Zhou Z."/>
            <person name="Hou R."/>
            <person name="Li X."/>
            <person name="Liu Y."/>
            <person name="Li H."/>
            <person name="Ning X."/>
            <person name="Lin Y."/>
            <person name="Zhao L."/>
            <person name="Xing Q."/>
            <person name="Dou J."/>
            <person name="Li Y."/>
            <person name="Mao J."/>
            <person name="Guo H."/>
            <person name="Dou H."/>
            <person name="Li T."/>
            <person name="Mu C."/>
            <person name="Jiang W."/>
            <person name="Fu Q."/>
            <person name="Fu X."/>
            <person name="Miao Y."/>
            <person name="Liu J."/>
            <person name="Yu Q."/>
            <person name="Li R."/>
            <person name="Liao H."/>
            <person name="Li X."/>
            <person name="Kong Y."/>
            <person name="Jiang Z."/>
            <person name="Chourrout D."/>
            <person name="Li R."/>
            <person name="Bao Z."/>
        </authorList>
    </citation>
    <scope>NUCLEOTIDE SEQUENCE [LARGE SCALE GENOMIC DNA]</scope>
    <source>
        <strain evidence="7 8">PY_sf001</strain>
    </source>
</reference>
<dbReference type="OrthoDB" id="8942190at2759"/>
<dbReference type="EMBL" id="NEDP02005594">
    <property type="protein sequence ID" value="OWF37175.1"/>
    <property type="molecule type" value="Genomic_DNA"/>
</dbReference>
<dbReference type="STRING" id="6573.A0A210PL20"/>
<evidence type="ECO:0000256" key="4">
    <source>
        <dbReference type="ARBA" id="ARBA00029452"/>
    </source>
</evidence>
<dbReference type="InterPro" id="IPR033590">
    <property type="entry name" value="PPP1R35"/>
</dbReference>
<dbReference type="GO" id="GO:0005814">
    <property type="term" value="C:centriole"/>
    <property type="evidence" value="ECO:0007669"/>
    <property type="project" value="UniProtKB-SubCell"/>
</dbReference>
<gene>
    <name evidence="7" type="ORF">KP79_PYT21308</name>
</gene>
<organism evidence="7 8">
    <name type="scientific">Mizuhopecten yessoensis</name>
    <name type="common">Japanese scallop</name>
    <name type="synonym">Patinopecten yessoensis</name>
    <dbReference type="NCBI Taxonomy" id="6573"/>
    <lineage>
        <taxon>Eukaryota</taxon>
        <taxon>Metazoa</taxon>
        <taxon>Spiralia</taxon>
        <taxon>Lophotrochozoa</taxon>
        <taxon>Mollusca</taxon>
        <taxon>Bivalvia</taxon>
        <taxon>Autobranchia</taxon>
        <taxon>Pteriomorphia</taxon>
        <taxon>Pectinida</taxon>
        <taxon>Pectinoidea</taxon>
        <taxon>Pectinidae</taxon>
        <taxon>Mizuhopecten</taxon>
    </lineage>
</organism>
<dbReference type="Pfam" id="PF15503">
    <property type="entry name" value="PPP1R35_C"/>
    <property type="match status" value="1"/>
</dbReference>
<feature type="compositionally biased region" description="Basic and acidic residues" evidence="5">
    <location>
        <begin position="153"/>
        <end position="169"/>
    </location>
</feature>
<evidence type="ECO:0000313" key="7">
    <source>
        <dbReference type="EMBL" id="OWF37175.1"/>
    </source>
</evidence>
<comment type="caution">
    <text evidence="7">The sequence shown here is derived from an EMBL/GenBank/DDBJ whole genome shotgun (WGS) entry which is preliminary data.</text>
</comment>
<evidence type="ECO:0000256" key="1">
    <source>
        <dbReference type="ARBA" id="ARBA00004114"/>
    </source>
</evidence>
<evidence type="ECO:0000256" key="5">
    <source>
        <dbReference type="SAM" id="MobiDB-lite"/>
    </source>
</evidence>
<dbReference type="InterPro" id="IPR029135">
    <property type="entry name" value="PPP1R35_C"/>
</dbReference>
<evidence type="ECO:0000256" key="2">
    <source>
        <dbReference type="ARBA" id="ARBA00022490"/>
    </source>
</evidence>
<sequence length="508" mass="57512">MATHFACQPTEPLAHKYPLVQKVEKSHGAVSRYEVLYLEDKMHTRFPPPGWDTSQSSEESIPLCQAPAPWNEIRNLIGPDPALCISPDKSLSNQKQRHNKPMYPIPKQHMPEQLIGPDPDLCITPEKPSGGVQKSNLKQDNEDYLKAKNQHRVRFELENSLNDSDKENLNDSVGKSSGSGKTYKPSAYGGSEEYVDGISEVPEKTSTVSSNKPRQYAIRQEDQQTVYVPLPYQTNTDKVQIDKSAETYYSVLPTVLPKSENDIGKEIVVKTTKPSKKNSKNVLSETSKRTAANTGQNLKQTVIAPEVKHIATVPKRKVRVTRESKDQFSNDYKFPFSEEGETALEYEHVFTRPEYNSTLRMKTELEHIRGCEVDVEKALERKLQTSNKKQTEIREKAASRVNQADEEFAGLVSLHIPVDNLRSQVEKEKTSRVKSSQVVKSQVYKDRKEPDLMELFTPDLQKEYPELSVPGLSTPTESLSTASQRSAFDLYRHNRVWEGTSNFRGSSK</sequence>
<evidence type="ECO:0000259" key="6">
    <source>
        <dbReference type="Pfam" id="PF15503"/>
    </source>
</evidence>
<dbReference type="PANTHER" id="PTHR28625:SF1">
    <property type="entry name" value="PROTEIN PHOSPHATASE 1 REGULATORY SUBUNIT 35"/>
    <property type="match status" value="1"/>
</dbReference>
<name>A0A210PL20_MIZYE</name>
<feature type="region of interest" description="Disordered" evidence="5">
    <location>
        <begin position="105"/>
        <end position="188"/>
    </location>
</feature>
<keyword evidence="2" id="KW-0963">Cytoplasm</keyword>
<accession>A0A210PL20</accession>
<dbReference type="AlphaFoldDB" id="A0A210PL20"/>
<dbReference type="GO" id="GO:0045724">
    <property type="term" value="P:positive regulation of cilium assembly"/>
    <property type="evidence" value="ECO:0007669"/>
    <property type="project" value="TreeGrafter"/>
</dbReference>
<dbReference type="GO" id="GO:0019902">
    <property type="term" value="F:phosphatase binding"/>
    <property type="evidence" value="ECO:0007669"/>
    <property type="project" value="InterPro"/>
</dbReference>
<keyword evidence="3" id="KW-0206">Cytoskeleton</keyword>
<dbReference type="PANTHER" id="PTHR28625">
    <property type="entry name" value="PROTEIN PHOSPHATASE 1 REGULATORY SUBUNIT 35"/>
    <property type="match status" value="1"/>
</dbReference>
<comment type="similarity">
    <text evidence="4">Belongs to the PPP1R35 family.</text>
</comment>
<feature type="compositionally biased region" description="Basic and acidic residues" evidence="5">
    <location>
        <begin position="137"/>
        <end position="146"/>
    </location>
</feature>
<feature type="domain" description="Protein phosphatase 1 regulatory subunit 35 C-terminal" evidence="6">
    <location>
        <begin position="353"/>
        <end position="493"/>
    </location>
</feature>
<keyword evidence="8" id="KW-1185">Reference proteome</keyword>
<protein>
    <recommendedName>
        <fullName evidence="6">Protein phosphatase 1 regulatory subunit 35 C-terminal domain-containing protein</fullName>
    </recommendedName>
</protein>
<dbReference type="GO" id="GO:1903724">
    <property type="term" value="P:positive regulation of centriole elongation"/>
    <property type="evidence" value="ECO:0007669"/>
    <property type="project" value="TreeGrafter"/>
</dbReference>
<dbReference type="Proteomes" id="UP000242188">
    <property type="component" value="Unassembled WGS sequence"/>
</dbReference>
<evidence type="ECO:0000256" key="3">
    <source>
        <dbReference type="ARBA" id="ARBA00023212"/>
    </source>
</evidence>
<feature type="compositionally biased region" description="Polar residues" evidence="5">
    <location>
        <begin position="170"/>
        <end position="180"/>
    </location>
</feature>
<feature type="region of interest" description="Disordered" evidence="5">
    <location>
        <begin position="464"/>
        <end position="484"/>
    </location>
</feature>
<comment type="subcellular location">
    <subcellularLocation>
        <location evidence="1">Cytoplasm</location>
        <location evidence="1">Cytoskeleton</location>
        <location evidence="1">Microtubule organizing center</location>
        <location evidence="1">Centrosome</location>
        <location evidence="1">Centriole</location>
    </subcellularLocation>
</comment>
<feature type="compositionally biased region" description="Polar residues" evidence="5">
    <location>
        <begin position="471"/>
        <end position="484"/>
    </location>
</feature>